<dbReference type="AlphaFoldDB" id="A0A3E3I1G9"/>
<feature type="domain" description="HTH araC/xylS-type" evidence="4">
    <location>
        <begin position="8"/>
        <end position="105"/>
    </location>
</feature>
<dbReference type="EMBL" id="QVLV01000012">
    <property type="protein sequence ID" value="RGE58300.1"/>
    <property type="molecule type" value="Genomic_DNA"/>
</dbReference>
<reference evidence="5" key="1">
    <citation type="submission" date="2018-08" db="EMBL/GenBank/DDBJ databases">
        <title>A genome reference for cultivated species of the human gut microbiota.</title>
        <authorList>
            <person name="Zou Y."/>
            <person name="Xue W."/>
            <person name="Luo G."/>
        </authorList>
    </citation>
    <scope>NUCLEOTIDE SEQUENCE [LARGE SCALE GENOMIC DNA]</scope>
    <source>
        <strain evidence="5">TF05-5AC</strain>
    </source>
</reference>
<keyword evidence="2" id="KW-0238">DNA-binding</keyword>
<keyword evidence="3" id="KW-0804">Transcription</keyword>
<dbReference type="InterPro" id="IPR029441">
    <property type="entry name" value="Cass2"/>
</dbReference>
<protein>
    <submittedName>
        <fullName evidence="5">AraC family transcriptional regulator</fullName>
    </submittedName>
</protein>
<dbReference type="GeneID" id="97988629"/>
<organism evidence="5 6">
    <name type="scientific">Eisenbergiella massiliensis</name>
    <dbReference type="NCBI Taxonomy" id="1720294"/>
    <lineage>
        <taxon>Bacteria</taxon>
        <taxon>Bacillati</taxon>
        <taxon>Bacillota</taxon>
        <taxon>Clostridia</taxon>
        <taxon>Lachnospirales</taxon>
        <taxon>Lachnospiraceae</taxon>
        <taxon>Eisenbergiella</taxon>
    </lineage>
</organism>
<dbReference type="Pfam" id="PF14526">
    <property type="entry name" value="Cass2"/>
    <property type="match status" value="1"/>
</dbReference>
<name>A0A3E3I1G9_9FIRM</name>
<dbReference type="InterPro" id="IPR050959">
    <property type="entry name" value="MarA-like"/>
</dbReference>
<dbReference type="InterPro" id="IPR010499">
    <property type="entry name" value="AraC_E-bd"/>
</dbReference>
<gene>
    <name evidence="5" type="ORF">DXC51_17575</name>
</gene>
<dbReference type="Pfam" id="PF12833">
    <property type="entry name" value="HTH_18"/>
    <property type="match status" value="1"/>
</dbReference>
<dbReference type="PANTHER" id="PTHR47504">
    <property type="entry name" value="RIGHT ORIGIN-BINDING PROTEIN"/>
    <property type="match status" value="1"/>
</dbReference>
<evidence type="ECO:0000259" key="4">
    <source>
        <dbReference type="PROSITE" id="PS01124"/>
    </source>
</evidence>
<dbReference type="InterPro" id="IPR011256">
    <property type="entry name" value="Reg_factor_effector_dom_sf"/>
</dbReference>
<dbReference type="InterPro" id="IPR009057">
    <property type="entry name" value="Homeodomain-like_sf"/>
</dbReference>
<keyword evidence="6" id="KW-1185">Reference proteome</keyword>
<evidence type="ECO:0000256" key="1">
    <source>
        <dbReference type="ARBA" id="ARBA00023015"/>
    </source>
</evidence>
<dbReference type="RefSeq" id="WP_035322606.1">
    <property type="nucleotide sequence ID" value="NZ_JBKUNB010000041.1"/>
</dbReference>
<sequence>MENKEMLQHILRYIDENIREELSVSILAEEAGYSPFHFSRIFTKTAGMPAMSYVTRRRLQYARYDLSQGKKAVDAAVEYGFETHAGFTKAFKRCFGYPPSFCFLRAGITPPCEKDQEYFLSGEEKGEKKMNPHIYEFTPFSVIGYPQRQRKSNVKRTADIPAYWDSLKMDSAALLTKLHDTFTASKHFEISMCYDIDTENGEFTYLLGRGIDNPADYEKMEPDMTRVDIQGGLYAVFSTPPAEDYLVAIQDTWHEILTDWLPGSEFEFDDTRYDFEYYDHRDHGWYFGGKVQMDICIPIRLKEK</sequence>
<dbReference type="SMART" id="SM00871">
    <property type="entry name" value="AraC_E_bind"/>
    <property type="match status" value="1"/>
</dbReference>
<evidence type="ECO:0000313" key="5">
    <source>
        <dbReference type="EMBL" id="RGE58300.1"/>
    </source>
</evidence>
<dbReference type="GO" id="GO:0003700">
    <property type="term" value="F:DNA-binding transcription factor activity"/>
    <property type="evidence" value="ECO:0007669"/>
    <property type="project" value="InterPro"/>
</dbReference>
<dbReference type="InterPro" id="IPR018060">
    <property type="entry name" value="HTH_AraC"/>
</dbReference>
<proteinExistence type="predicted"/>
<keyword evidence="1" id="KW-0805">Transcription regulation</keyword>
<evidence type="ECO:0000256" key="2">
    <source>
        <dbReference type="ARBA" id="ARBA00023125"/>
    </source>
</evidence>
<dbReference type="Gene3D" id="1.10.10.60">
    <property type="entry name" value="Homeodomain-like"/>
    <property type="match status" value="2"/>
</dbReference>
<dbReference type="Proteomes" id="UP000260812">
    <property type="component" value="Unassembled WGS sequence"/>
</dbReference>
<dbReference type="SUPFAM" id="SSF46689">
    <property type="entry name" value="Homeodomain-like"/>
    <property type="match status" value="2"/>
</dbReference>
<accession>A0A3E3I1G9</accession>
<dbReference type="Gene3D" id="3.20.80.10">
    <property type="entry name" value="Regulatory factor, effector binding domain"/>
    <property type="match status" value="1"/>
</dbReference>
<comment type="caution">
    <text evidence="5">The sequence shown here is derived from an EMBL/GenBank/DDBJ whole genome shotgun (WGS) entry which is preliminary data.</text>
</comment>
<evidence type="ECO:0000256" key="3">
    <source>
        <dbReference type="ARBA" id="ARBA00023163"/>
    </source>
</evidence>
<dbReference type="SMART" id="SM00342">
    <property type="entry name" value="HTH_ARAC"/>
    <property type="match status" value="1"/>
</dbReference>
<dbReference type="PROSITE" id="PS01124">
    <property type="entry name" value="HTH_ARAC_FAMILY_2"/>
    <property type="match status" value="1"/>
</dbReference>
<dbReference type="GO" id="GO:0043565">
    <property type="term" value="F:sequence-specific DNA binding"/>
    <property type="evidence" value="ECO:0007669"/>
    <property type="project" value="InterPro"/>
</dbReference>
<evidence type="ECO:0000313" key="6">
    <source>
        <dbReference type="Proteomes" id="UP000260812"/>
    </source>
</evidence>
<dbReference type="PANTHER" id="PTHR47504:SF5">
    <property type="entry name" value="RIGHT ORIGIN-BINDING PROTEIN"/>
    <property type="match status" value="1"/>
</dbReference>
<dbReference type="SUPFAM" id="SSF55136">
    <property type="entry name" value="Probable bacterial effector-binding domain"/>
    <property type="match status" value="1"/>
</dbReference>